<proteinExistence type="inferred from homology"/>
<dbReference type="STRING" id="225848.Sps_05034"/>
<dbReference type="InterPro" id="IPR011057">
    <property type="entry name" value="Mss4-like_sf"/>
</dbReference>
<dbReference type="Pfam" id="PF04828">
    <property type="entry name" value="GFA"/>
    <property type="match status" value="1"/>
</dbReference>
<dbReference type="PANTHER" id="PTHR33337">
    <property type="entry name" value="GFA DOMAIN-CONTAINING PROTEIN"/>
    <property type="match status" value="1"/>
</dbReference>
<dbReference type="Gene3D" id="3.90.1590.10">
    <property type="entry name" value="glutathione-dependent formaldehyde- activating enzyme (gfa)"/>
    <property type="match status" value="1"/>
</dbReference>
<keyword evidence="4" id="KW-0456">Lyase</keyword>
<dbReference type="PANTHER" id="PTHR33337:SF40">
    <property type="entry name" value="CENP-V_GFA DOMAIN-CONTAINING PROTEIN-RELATED"/>
    <property type="match status" value="1"/>
</dbReference>
<reference evidence="6 7" key="1">
    <citation type="submission" date="2016-03" db="EMBL/GenBank/DDBJ databases">
        <title>Complete genome sequence of Shewanella psychrophila WP2, a deep sea bacterium isolated from west Pacific sediment.</title>
        <authorList>
            <person name="Xu G."/>
            <person name="Jian H."/>
        </authorList>
    </citation>
    <scope>NUCLEOTIDE SEQUENCE [LARGE SCALE GENOMIC DNA]</scope>
    <source>
        <strain evidence="6 7">WP2</strain>
    </source>
</reference>
<evidence type="ECO:0000256" key="4">
    <source>
        <dbReference type="ARBA" id="ARBA00023239"/>
    </source>
</evidence>
<dbReference type="AlphaFoldDB" id="A0A1S6HX97"/>
<evidence type="ECO:0000256" key="3">
    <source>
        <dbReference type="ARBA" id="ARBA00022833"/>
    </source>
</evidence>
<dbReference type="KEGG" id="spsw:Sps_05034"/>
<dbReference type="Proteomes" id="UP000189545">
    <property type="component" value="Chromosome"/>
</dbReference>
<comment type="similarity">
    <text evidence="1">Belongs to the Gfa family.</text>
</comment>
<evidence type="ECO:0000313" key="7">
    <source>
        <dbReference type="Proteomes" id="UP000189545"/>
    </source>
</evidence>
<accession>A0A1S6HX97</accession>
<evidence type="ECO:0000256" key="1">
    <source>
        <dbReference type="ARBA" id="ARBA00005495"/>
    </source>
</evidence>
<protein>
    <recommendedName>
        <fullName evidence="5">CENP-V/GFA domain-containing protein</fullName>
    </recommendedName>
</protein>
<dbReference type="GO" id="GO:0016846">
    <property type="term" value="F:carbon-sulfur lyase activity"/>
    <property type="evidence" value="ECO:0007669"/>
    <property type="project" value="InterPro"/>
</dbReference>
<keyword evidence="3" id="KW-0862">Zinc</keyword>
<evidence type="ECO:0000313" key="6">
    <source>
        <dbReference type="EMBL" id="AQS40112.1"/>
    </source>
</evidence>
<feature type="domain" description="CENP-V/GFA" evidence="5">
    <location>
        <begin position="20"/>
        <end position="124"/>
    </location>
</feature>
<dbReference type="PROSITE" id="PS51891">
    <property type="entry name" value="CENP_V_GFA"/>
    <property type="match status" value="1"/>
</dbReference>
<organism evidence="6 7">
    <name type="scientific">Shewanella psychrophila</name>
    <dbReference type="NCBI Taxonomy" id="225848"/>
    <lineage>
        <taxon>Bacteria</taxon>
        <taxon>Pseudomonadati</taxon>
        <taxon>Pseudomonadota</taxon>
        <taxon>Gammaproteobacteria</taxon>
        <taxon>Alteromonadales</taxon>
        <taxon>Shewanellaceae</taxon>
        <taxon>Shewanella</taxon>
    </lineage>
</organism>
<keyword evidence="7" id="KW-1185">Reference proteome</keyword>
<dbReference type="InterPro" id="IPR006913">
    <property type="entry name" value="CENP-V/GFA"/>
</dbReference>
<sequence>MTNKKKTQEQAVKEASAINLEGGCLCGALRYSVSAMPFDADHCHCRICQKSTGAVVGSWMDFLIEQISWLCGKPSEYASSDTTRRGFCSNCGTSISFRDTKHPKYYTLSIASLDESHLVPVKYHIHTSSQISWLCIKDDTPKYPGSRR</sequence>
<dbReference type="SUPFAM" id="SSF51316">
    <property type="entry name" value="Mss4-like"/>
    <property type="match status" value="1"/>
</dbReference>
<dbReference type="GO" id="GO:0046872">
    <property type="term" value="F:metal ion binding"/>
    <property type="evidence" value="ECO:0007669"/>
    <property type="project" value="UniProtKB-KW"/>
</dbReference>
<evidence type="ECO:0000259" key="5">
    <source>
        <dbReference type="PROSITE" id="PS51891"/>
    </source>
</evidence>
<gene>
    <name evidence="6" type="ORF">Sps_05034</name>
</gene>
<evidence type="ECO:0000256" key="2">
    <source>
        <dbReference type="ARBA" id="ARBA00022723"/>
    </source>
</evidence>
<name>A0A1S6HX97_9GAMM</name>
<dbReference type="OrthoDB" id="4188830at2"/>
<dbReference type="EMBL" id="CP014782">
    <property type="protein sequence ID" value="AQS40112.1"/>
    <property type="molecule type" value="Genomic_DNA"/>
</dbReference>
<dbReference type="RefSeq" id="WP_077754943.1">
    <property type="nucleotide sequence ID" value="NZ_CP014782.1"/>
</dbReference>
<keyword evidence="2" id="KW-0479">Metal-binding</keyword>